<dbReference type="Proteomes" id="UP000076727">
    <property type="component" value="Unassembled WGS sequence"/>
</dbReference>
<evidence type="ECO:0000256" key="1">
    <source>
        <dbReference type="SAM" id="SignalP"/>
    </source>
</evidence>
<protein>
    <submittedName>
        <fullName evidence="2">Uncharacterized protein</fullName>
    </submittedName>
</protein>
<accession>A0A165NZE0</accession>
<proteinExistence type="predicted"/>
<gene>
    <name evidence="2" type="ORF">DAEQUDRAFT_767122</name>
</gene>
<feature type="chain" id="PRO_5007863568" evidence="1">
    <location>
        <begin position="25"/>
        <end position="72"/>
    </location>
</feature>
<keyword evidence="1" id="KW-0732">Signal</keyword>
<evidence type="ECO:0000313" key="2">
    <source>
        <dbReference type="EMBL" id="KZT67566.1"/>
    </source>
</evidence>
<feature type="signal peptide" evidence="1">
    <location>
        <begin position="1"/>
        <end position="24"/>
    </location>
</feature>
<dbReference type="AlphaFoldDB" id="A0A165NZE0"/>
<evidence type="ECO:0000313" key="3">
    <source>
        <dbReference type="Proteomes" id="UP000076727"/>
    </source>
</evidence>
<keyword evidence="3" id="KW-1185">Reference proteome</keyword>
<name>A0A165NZE0_9APHY</name>
<dbReference type="EMBL" id="KV429075">
    <property type="protein sequence ID" value="KZT67566.1"/>
    <property type="molecule type" value="Genomic_DNA"/>
</dbReference>
<organism evidence="2 3">
    <name type="scientific">Daedalea quercina L-15889</name>
    <dbReference type="NCBI Taxonomy" id="1314783"/>
    <lineage>
        <taxon>Eukaryota</taxon>
        <taxon>Fungi</taxon>
        <taxon>Dikarya</taxon>
        <taxon>Basidiomycota</taxon>
        <taxon>Agaricomycotina</taxon>
        <taxon>Agaricomycetes</taxon>
        <taxon>Polyporales</taxon>
        <taxon>Fomitopsis</taxon>
    </lineage>
</organism>
<sequence>MRSAIVTAVLAALAFGISNTVALAARAPQETVPPAPCMGQGDVCTNLGAAQCCGGMVCQTLEGAAEGFCVYP</sequence>
<reference evidence="2 3" key="1">
    <citation type="journal article" date="2016" name="Mol. Biol. Evol.">
        <title>Comparative Genomics of Early-Diverging Mushroom-Forming Fungi Provides Insights into the Origins of Lignocellulose Decay Capabilities.</title>
        <authorList>
            <person name="Nagy L.G."/>
            <person name="Riley R."/>
            <person name="Tritt A."/>
            <person name="Adam C."/>
            <person name="Daum C."/>
            <person name="Floudas D."/>
            <person name="Sun H."/>
            <person name="Yadav J.S."/>
            <person name="Pangilinan J."/>
            <person name="Larsson K.H."/>
            <person name="Matsuura K."/>
            <person name="Barry K."/>
            <person name="Labutti K."/>
            <person name="Kuo R."/>
            <person name="Ohm R.A."/>
            <person name="Bhattacharya S.S."/>
            <person name="Shirouzu T."/>
            <person name="Yoshinaga Y."/>
            <person name="Martin F.M."/>
            <person name="Grigoriev I.V."/>
            <person name="Hibbett D.S."/>
        </authorList>
    </citation>
    <scope>NUCLEOTIDE SEQUENCE [LARGE SCALE GENOMIC DNA]</scope>
    <source>
        <strain evidence="2 3">L-15889</strain>
    </source>
</reference>